<evidence type="ECO:0000313" key="3">
    <source>
        <dbReference type="Proteomes" id="UP001139648"/>
    </source>
</evidence>
<dbReference type="PANTHER" id="PTHR34180:SF1">
    <property type="entry name" value="BETA-ALANYL-DOPAMINE_CARCININE HYDROLASE"/>
    <property type="match status" value="1"/>
</dbReference>
<dbReference type="Proteomes" id="UP001139648">
    <property type="component" value="Unassembled WGS sequence"/>
</dbReference>
<feature type="domain" description="Peptidase C45 hydrolase" evidence="1">
    <location>
        <begin position="126"/>
        <end position="308"/>
    </location>
</feature>
<evidence type="ECO:0000313" key="2">
    <source>
        <dbReference type="EMBL" id="MCP2357594.1"/>
    </source>
</evidence>
<name>A0A9X2K2R5_9ACTN</name>
<dbReference type="EMBL" id="JAMZEB010000002">
    <property type="protein sequence ID" value="MCP2357594.1"/>
    <property type="molecule type" value="Genomic_DNA"/>
</dbReference>
<accession>A0A9X2K2R5</accession>
<evidence type="ECO:0000259" key="1">
    <source>
        <dbReference type="Pfam" id="PF03417"/>
    </source>
</evidence>
<dbReference type="GO" id="GO:0016787">
    <property type="term" value="F:hydrolase activity"/>
    <property type="evidence" value="ECO:0007669"/>
    <property type="project" value="UniProtKB-KW"/>
</dbReference>
<dbReference type="PANTHER" id="PTHR34180">
    <property type="entry name" value="PEPTIDASE C45"/>
    <property type="match status" value="1"/>
</dbReference>
<organism evidence="2 3">
    <name type="scientific">Nonomuraea thailandensis</name>
    <dbReference type="NCBI Taxonomy" id="1188745"/>
    <lineage>
        <taxon>Bacteria</taxon>
        <taxon>Bacillati</taxon>
        <taxon>Actinomycetota</taxon>
        <taxon>Actinomycetes</taxon>
        <taxon>Streptosporangiales</taxon>
        <taxon>Streptosporangiaceae</taxon>
        <taxon>Nonomuraea</taxon>
    </lineage>
</organism>
<reference evidence="2" key="1">
    <citation type="submission" date="2022-06" db="EMBL/GenBank/DDBJ databases">
        <title>Sequencing the genomes of 1000 actinobacteria strains.</title>
        <authorList>
            <person name="Klenk H.-P."/>
        </authorList>
    </citation>
    <scope>NUCLEOTIDE SEQUENCE</scope>
    <source>
        <strain evidence="2">DSM 46694</strain>
    </source>
</reference>
<dbReference type="Gene3D" id="1.10.10.2120">
    <property type="match status" value="1"/>
</dbReference>
<keyword evidence="2" id="KW-0378">Hydrolase</keyword>
<comment type="caution">
    <text evidence="2">The sequence shown here is derived from an EMBL/GenBank/DDBJ whole genome shotgun (WGS) entry which is preliminary data.</text>
</comment>
<dbReference type="InterPro" id="IPR047794">
    <property type="entry name" value="C45_proenzyme-like"/>
</dbReference>
<gene>
    <name evidence="2" type="ORF">HD597_004614</name>
</gene>
<protein>
    <submittedName>
        <fullName evidence="2">Choloylglycine hydrolase</fullName>
    </submittedName>
</protein>
<dbReference type="Pfam" id="PF03417">
    <property type="entry name" value="AAT"/>
    <property type="match status" value="1"/>
</dbReference>
<keyword evidence="3" id="KW-1185">Reference proteome</keyword>
<dbReference type="AlphaFoldDB" id="A0A9X2K2R5"/>
<dbReference type="NCBIfam" id="NF040521">
    <property type="entry name" value="C45_proenzyme"/>
    <property type="match status" value="1"/>
</dbReference>
<proteinExistence type="predicted"/>
<dbReference type="InterPro" id="IPR047801">
    <property type="entry name" value="Peptidase_C45"/>
</dbReference>
<dbReference type="Gene3D" id="3.60.60.10">
    <property type="entry name" value="Penicillin V Acylase, Chain A"/>
    <property type="match status" value="1"/>
</dbReference>
<dbReference type="InterPro" id="IPR005079">
    <property type="entry name" value="Peptidase_C45_hydrolase"/>
</dbReference>
<sequence>MTMREGKGEADVHLRAAMTVIECAGGHLEMGRAHGEQAREAVRRALEVWRESTARSSAELVTGSPLLGTVRRLLPGLADELRGIAEGAGVPFADVVACNWMDEAWWMRRRQLRRHGCSVVGAGGCLAQNMDLPAFMDGSQLILRLRPQDGPEQLVLTSAGMLALTGVNAAGVAVCVNTLGMLNGDPHGLPVAAVIRGVLAQRDRAAATAFLRGVPHASGQHYAVGDGGGIDSLECSAGGAVPVALRRGRLVHTNHALASGDLDAGALRELSERGSVRDSQARLRFLEASWRAEGTAAEAEELLADDTVPICVPGVPEWPIRTFGSVSYGLGEAPRARFRLGLPSVAAWVEPGW</sequence>